<dbReference type="RefSeq" id="WP_054837498.1">
    <property type="nucleotide sequence ID" value="NZ_BBBA01000072.1"/>
</dbReference>
<reference evidence="2" key="2">
    <citation type="submission" date="2020-03" db="EMBL/GenBank/DDBJ databases">
        <title>Complete Genome Sequences of Extremely Thermoacidophilic, Metal-Mobilizing Type-Strain Members of the Archaeal Family Sulfolobaceae: Acidianus brierleyi DSM-1651T, Acidianus sulfidivorans DSM-18786T, Metallosphaera hakonensis DSM-7519T, and Metallosphaera prunae DSM-10039T.</title>
        <authorList>
            <person name="Counts J.A."/>
            <person name="Kelly R.M."/>
        </authorList>
    </citation>
    <scope>NUCLEOTIDE SEQUENCE [LARGE SCALE GENOMIC DNA]</scope>
    <source>
        <strain evidence="2">HO1-1</strain>
    </source>
</reference>
<reference evidence="2" key="3">
    <citation type="submission" date="2020-03" db="EMBL/GenBank/DDBJ databases">
        <title>Sequencing and Assembly of Multiple Reported Metal-Biooxidizing Members of the Extremely Thermoacidophilic Archaeal Family Sulfolobaceae.</title>
        <authorList>
            <person name="Counts J.A."/>
            <person name="Kelly R.M."/>
        </authorList>
    </citation>
    <scope>NUCLEOTIDE SEQUENCE [LARGE SCALE GENOMIC DNA]</scope>
    <source>
        <strain evidence="2">HO1-1</strain>
    </source>
</reference>
<evidence type="ECO:0008006" key="3">
    <source>
        <dbReference type="Google" id="ProtNLM"/>
    </source>
</evidence>
<dbReference type="AlphaFoldDB" id="A0A2U9IUX0"/>
<evidence type="ECO:0000313" key="2">
    <source>
        <dbReference type="Proteomes" id="UP000247586"/>
    </source>
</evidence>
<name>A0A2U9IUX0_9CREN</name>
<dbReference type="OrthoDB" id="41609at2157"/>
<dbReference type="Proteomes" id="UP000247586">
    <property type="component" value="Chromosome"/>
</dbReference>
<dbReference type="InterPro" id="IPR010268">
    <property type="entry name" value="PaREP1"/>
</dbReference>
<dbReference type="KEGG" id="mhk:DFR87_09250"/>
<reference evidence="1 2" key="1">
    <citation type="submission" date="2018-05" db="EMBL/GenBank/DDBJ databases">
        <title>Complete Genome Sequences of Extremely Thermoacidophilic, Metal-Mobilizing Type-Strain Members of the Archaeal Family Sulfolobaceae: Acidianus brierleyi DSM-1651T, Acidianus sulfidivorans DSM-18786T, Metallosphaera hakonensis DSM-7519T, and Metallosphaera prunae DSM-10039T.</title>
        <authorList>
            <person name="Counts J.A."/>
            <person name="Kelly R.M."/>
        </authorList>
    </citation>
    <scope>NUCLEOTIDE SEQUENCE [LARGE SCALE GENOMIC DNA]</scope>
    <source>
        <strain evidence="1 2">HO1-1</strain>
    </source>
</reference>
<proteinExistence type="predicted"/>
<protein>
    <recommendedName>
        <fullName evidence="3">PaREP1 family protein</fullName>
    </recommendedName>
</protein>
<dbReference type="GeneID" id="36835526"/>
<dbReference type="STRING" id="1293036.GCA_001315825_03164"/>
<accession>A0A2U9IUX0</accession>
<dbReference type="Pfam" id="PF05942">
    <property type="entry name" value="PaREP1"/>
    <property type="match status" value="1"/>
</dbReference>
<keyword evidence="2" id="KW-1185">Reference proteome</keyword>
<sequence>MESKIPTIEKNKDGYIRVRLLECLQELELSLLMLKEGFSRNSAGKAFMAWKAFISALVVLNLDKMYRDEKEREWYYKTGFLAPTTGLKGISQRLEELGYEVIDTTSTALMLHRYACNGLHKGASDYADRSEAVKDILHLINKIITLLREYFKGRWNEEIETLYKKVEEELKDFSGNRSISF</sequence>
<organism evidence="1 2">
    <name type="scientific">Metallosphaera hakonensis JCM 8857 = DSM 7519</name>
    <dbReference type="NCBI Taxonomy" id="1293036"/>
    <lineage>
        <taxon>Archaea</taxon>
        <taxon>Thermoproteota</taxon>
        <taxon>Thermoprotei</taxon>
        <taxon>Sulfolobales</taxon>
        <taxon>Sulfolobaceae</taxon>
        <taxon>Metallosphaera</taxon>
    </lineage>
</organism>
<dbReference type="EMBL" id="CP029287">
    <property type="protein sequence ID" value="AWR99846.1"/>
    <property type="molecule type" value="Genomic_DNA"/>
</dbReference>
<gene>
    <name evidence="1" type="ORF">DFR87_09250</name>
</gene>
<evidence type="ECO:0000313" key="1">
    <source>
        <dbReference type="EMBL" id="AWR99846.1"/>
    </source>
</evidence>